<dbReference type="Pfam" id="PF00107">
    <property type="entry name" value="ADH_zinc_N"/>
    <property type="match status" value="1"/>
</dbReference>
<dbReference type="GO" id="GO:0016491">
    <property type="term" value="F:oxidoreductase activity"/>
    <property type="evidence" value="ECO:0007669"/>
    <property type="project" value="UniProtKB-KW"/>
</dbReference>
<evidence type="ECO:0000256" key="5">
    <source>
        <dbReference type="RuleBase" id="RU361277"/>
    </source>
</evidence>
<evidence type="ECO:0000313" key="9">
    <source>
        <dbReference type="Proteomes" id="UP000470875"/>
    </source>
</evidence>
<dbReference type="RefSeq" id="WP_154543286.1">
    <property type="nucleotide sequence ID" value="NZ_VULO01000002.1"/>
</dbReference>
<feature type="domain" description="Alcohol dehydrogenase-like C-terminal" evidence="6">
    <location>
        <begin position="184"/>
        <end position="297"/>
    </location>
</feature>
<dbReference type="PANTHER" id="PTHR42813:SF2">
    <property type="entry name" value="DEHYDROGENASE, ZINC-CONTAINING, PUTATIVE (AFU_ORTHOLOGUE AFUA_2G02810)-RELATED"/>
    <property type="match status" value="1"/>
</dbReference>
<keyword evidence="2 5" id="KW-0479">Metal-binding</keyword>
<comment type="cofactor">
    <cofactor evidence="1 5">
        <name>Zn(2+)</name>
        <dbReference type="ChEBI" id="CHEBI:29105"/>
    </cofactor>
</comment>
<dbReference type="InterPro" id="IPR013154">
    <property type="entry name" value="ADH-like_N"/>
</dbReference>
<dbReference type="SUPFAM" id="SSF50129">
    <property type="entry name" value="GroES-like"/>
    <property type="match status" value="1"/>
</dbReference>
<sequence length="350" mass="36616">MRATIIHGRHDVRLEEVADPSIVADTDAIVRVVRSCVCGSDLHRYRGTISIDRPKPIGHEFVGVVEEAGREVKNVKPGDFVIAPFYICCGTCVNCRSGWTVNCLNVGWWGGGSDGNNSENAGQAEIVRVPQADGTLFVVDGGMPAEELLPGLLSLSDVMCTGHHAAVSAGVKQGSTVAVVGDGAVGLCGIIAAKRLGASRIVAMSRHADRQELAVEFGATDIIAERGEEGIAKLKALFSGIGPDAVLECVGSQESMDQALASARPGGQVGFVGVPAGGSIIAVRTLFDSNVGVRGGVATVRDYIGELLPDVLNETIQPGKVFTEAMPLDQVAEAYAAMDERRTIKAMLIP</sequence>
<dbReference type="Gene3D" id="3.40.50.720">
    <property type="entry name" value="NAD(P)-binding Rossmann-like Domain"/>
    <property type="match status" value="1"/>
</dbReference>
<dbReference type="GO" id="GO:0008270">
    <property type="term" value="F:zinc ion binding"/>
    <property type="evidence" value="ECO:0007669"/>
    <property type="project" value="InterPro"/>
</dbReference>
<evidence type="ECO:0000256" key="2">
    <source>
        <dbReference type="ARBA" id="ARBA00022723"/>
    </source>
</evidence>
<dbReference type="InterPro" id="IPR036291">
    <property type="entry name" value="NAD(P)-bd_dom_sf"/>
</dbReference>
<protein>
    <submittedName>
        <fullName evidence="8">Zinc-dependent alcohol dehydrogenase family protein</fullName>
    </submittedName>
</protein>
<reference evidence="8 9" key="1">
    <citation type="submission" date="2019-08" db="EMBL/GenBank/DDBJ databases">
        <title>In-depth cultivation of the pig gut microbiome towards novel bacterial diversity and tailored functional studies.</title>
        <authorList>
            <person name="Wylensek D."/>
            <person name="Hitch T.C.A."/>
            <person name="Clavel T."/>
        </authorList>
    </citation>
    <scope>NUCLEOTIDE SEQUENCE [LARGE SCALE GENOMIC DNA]</scope>
    <source>
        <strain evidence="8 9">WB03_NA08</strain>
    </source>
</reference>
<dbReference type="CDD" id="cd08287">
    <property type="entry name" value="FDH_like_ADH3"/>
    <property type="match status" value="1"/>
</dbReference>
<evidence type="ECO:0000313" key="8">
    <source>
        <dbReference type="EMBL" id="MSS83473.1"/>
    </source>
</evidence>
<dbReference type="PANTHER" id="PTHR42813">
    <property type="entry name" value="ZINC-TYPE ALCOHOL DEHYDROGENASE-LIKE"/>
    <property type="match status" value="1"/>
</dbReference>
<proteinExistence type="inferred from homology"/>
<evidence type="ECO:0000259" key="7">
    <source>
        <dbReference type="Pfam" id="PF08240"/>
    </source>
</evidence>
<comment type="similarity">
    <text evidence="5">Belongs to the zinc-containing alcohol dehydrogenase family.</text>
</comment>
<organism evidence="8 9">
    <name type="scientific">Scrofimicrobium canadense</name>
    <dbReference type="NCBI Taxonomy" id="2652290"/>
    <lineage>
        <taxon>Bacteria</taxon>
        <taxon>Bacillati</taxon>
        <taxon>Actinomycetota</taxon>
        <taxon>Actinomycetes</taxon>
        <taxon>Actinomycetales</taxon>
        <taxon>Actinomycetaceae</taxon>
        <taxon>Scrofimicrobium</taxon>
    </lineage>
</organism>
<name>A0A6N7W4N1_9ACTO</name>
<dbReference type="InterPro" id="IPR002328">
    <property type="entry name" value="ADH_Zn_CS"/>
</dbReference>
<dbReference type="InterPro" id="IPR011032">
    <property type="entry name" value="GroES-like_sf"/>
</dbReference>
<keyword evidence="3 5" id="KW-0862">Zinc</keyword>
<dbReference type="SUPFAM" id="SSF51735">
    <property type="entry name" value="NAD(P)-binding Rossmann-fold domains"/>
    <property type="match status" value="1"/>
</dbReference>
<dbReference type="InterPro" id="IPR013149">
    <property type="entry name" value="ADH-like_C"/>
</dbReference>
<dbReference type="PROSITE" id="PS00059">
    <property type="entry name" value="ADH_ZINC"/>
    <property type="match status" value="1"/>
</dbReference>
<dbReference type="Pfam" id="PF08240">
    <property type="entry name" value="ADH_N"/>
    <property type="match status" value="1"/>
</dbReference>
<dbReference type="Proteomes" id="UP000470875">
    <property type="component" value="Unassembled WGS sequence"/>
</dbReference>
<gene>
    <name evidence="8" type="ORF">FYJ24_01565</name>
</gene>
<dbReference type="EMBL" id="VULO01000002">
    <property type="protein sequence ID" value="MSS83473.1"/>
    <property type="molecule type" value="Genomic_DNA"/>
</dbReference>
<feature type="domain" description="Alcohol dehydrogenase-like N-terminal" evidence="7">
    <location>
        <begin position="25"/>
        <end position="132"/>
    </location>
</feature>
<keyword evidence="9" id="KW-1185">Reference proteome</keyword>
<dbReference type="Gene3D" id="3.90.180.10">
    <property type="entry name" value="Medium-chain alcohol dehydrogenases, catalytic domain"/>
    <property type="match status" value="1"/>
</dbReference>
<evidence type="ECO:0000256" key="4">
    <source>
        <dbReference type="ARBA" id="ARBA00023002"/>
    </source>
</evidence>
<accession>A0A6N7W4N1</accession>
<comment type="caution">
    <text evidence="8">The sequence shown here is derived from an EMBL/GenBank/DDBJ whole genome shotgun (WGS) entry which is preliminary data.</text>
</comment>
<dbReference type="AlphaFoldDB" id="A0A6N7W4N1"/>
<evidence type="ECO:0000259" key="6">
    <source>
        <dbReference type="Pfam" id="PF00107"/>
    </source>
</evidence>
<evidence type="ECO:0000256" key="1">
    <source>
        <dbReference type="ARBA" id="ARBA00001947"/>
    </source>
</evidence>
<keyword evidence="4" id="KW-0560">Oxidoreductase</keyword>
<evidence type="ECO:0000256" key="3">
    <source>
        <dbReference type="ARBA" id="ARBA00022833"/>
    </source>
</evidence>